<evidence type="ECO:0000313" key="8">
    <source>
        <dbReference type="Proteomes" id="UP000002431"/>
    </source>
</evidence>
<dbReference type="PRINTS" id="PR00039">
    <property type="entry name" value="HTHLYSR"/>
</dbReference>
<dbReference type="STRING" id="319795.Dgeo_1692"/>
<keyword evidence="2" id="KW-0805">Transcription regulation</keyword>
<dbReference type="EMBL" id="CP000359">
    <property type="protein sequence ID" value="ABF45987.1"/>
    <property type="molecule type" value="Genomic_DNA"/>
</dbReference>
<dbReference type="CDD" id="cd05466">
    <property type="entry name" value="PBP2_LTTR_substrate"/>
    <property type="match status" value="1"/>
</dbReference>
<dbReference type="InterPro" id="IPR036388">
    <property type="entry name" value="WH-like_DNA-bd_sf"/>
</dbReference>
<dbReference type="InterPro" id="IPR036390">
    <property type="entry name" value="WH_DNA-bd_sf"/>
</dbReference>
<proteinExistence type="inferred from homology"/>
<keyword evidence="8" id="KW-1185">Reference proteome</keyword>
<dbReference type="eggNOG" id="COG0583">
    <property type="taxonomic scope" value="Bacteria"/>
</dbReference>
<dbReference type="RefSeq" id="WP_011530819.1">
    <property type="nucleotide sequence ID" value="NC_008025.1"/>
</dbReference>
<evidence type="ECO:0000256" key="2">
    <source>
        <dbReference type="ARBA" id="ARBA00023015"/>
    </source>
</evidence>
<feature type="region of interest" description="Disordered" evidence="5">
    <location>
        <begin position="308"/>
        <end position="329"/>
    </location>
</feature>
<dbReference type="Gene3D" id="1.10.10.10">
    <property type="entry name" value="Winged helix-like DNA-binding domain superfamily/Winged helix DNA-binding domain"/>
    <property type="match status" value="1"/>
</dbReference>
<reference evidence="7" key="1">
    <citation type="submission" date="2006-04" db="EMBL/GenBank/DDBJ databases">
        <title>Complete sequence of chromosome of Deinococcus geothermalis DSM 11300.</title>
        <authorList>
            <consortium name="US DOE Joint Genome Institute"/>
            <person name="Copeland A."/>
            <person name="Lucas S."/>
            <person name="Lapidus A."/>
            <person name="Barry K."/>
            <person name="Detter J.C."/>
            <person name="Glavina del Rio T."/>
            <person name="Hammon N."/>
            <person name="Israni S."/>
            <person name="Dalin E."/>
            <person name="Tice H."/>
            <person name="Pitluck S."/>
            <person name="Brettin T."/>
            <person name="Bruce D."/>
            <person name="Han C."/>
            <person name="Tapia R."/>
            <person name="Saunders E."/>
            <person name="Gilna P."/>
            <person name="Schmutz J."/>
            <person name="Larimer F."/>
            <person name="Land M."/>
            <person name="Hauser L."/>
            <person name="Kyrpides N."/>
            <person name="Kim E."/>
            <person name="Daly M.J."/>
            <person name="Fredrickson J.K."/>
            <person name="Makarova K.S."/>
            <person name="Gaidamakova E.K."/>
            <person name="Zhai M."/>
            <person name="Richardson P."/>
        </authorList>
    </citation>
    <scope>NUCLEOTIDE SEQUENCE</scope>
    <source>
        <strain evidence="7">DSM 11300</strain>
    </source>
</reference>
<name>Q1IXP7_DEIGD</name>
<feature type="compositionally biased region" description="Low complexity" evidence="5">
    <location>
        <begin position="315"/>
        <end position="329"/>
    </location>
</feature>
<dbReference type="PANTHER" id="PTHR30346">
    <property type="entry name" value="TRANSCRIPTIONAL DUAL REGULATOR HCAR-RELATED"/>
    <property type="match status" value="1"/>
</dbReference>
<dbReference type="GO" id="GO:0003700">
    <property type="term" value="F:DNA-binding transcription factor activity"/>
    <property type="evidence" value="ECO:0007669"/>
    <property type="project" value="InterPro"/>
</dbReference>
<dbReference type="Pfam" id="PF00126">
    <property type="entry name" value="HTH_1"/>
    <property type="match status" value="1"/>
</dbReference>
<dbReference type="InterPro" id="IPR000847">
    <property type="entry name" value="LysR_HTH_N"/>
</dbReference>
<evidence type="ECO:0000256" key="4">
    <source>
        <dbReference type="ARBA" id="ARBA00023163"/>
    </source>
</evidence>
<evidence type="ECO:0000313" key="7">
    <source>
        <dbReference type="EMBL" id="ABF45987.1"/>
    </source>
</evidence>
<dbReference type="InterPro" id="IPR005119">
    <property type="entry name" value="LysR_subst-bd"/>
</dbReference>
<keyword evidence="4" id="KW-0804">Transcription</keyword>
<comment type="similarity">
    <text evidence="1">Belongs to the LysR transcriptional regulatory family.</text>
</comment>
<dbReference type="Proteomes" id="UP000002431">
    <property type="component" value="Chromosome"/>
</dbReference>
<dbReference type="Gene3D" id="3.40.190.290">
    <property type="match status" value="1"/>
</dbReference>
<dbReference type="SUPFAM" id="SSF53850">
    <property type="entry name" value="Periplasmic binding protein-like II"/>
    <property type="match status" value="1"/>
</dbReference>
<protein>
    <submittedName>
        <fullName evidence="7">Transcriptional regulator, LysR family</fullName>
    </submittedName>
</protein>
<dbReference type="SUPFAM" id="SSF46785">
    <property type="entry name" value="Winged helix' DNA-binding domain"/>
    <property type="match status" value="1"/>
</dbReference>
<evidence type="ECO:0000259" key="6">
    <source>
        <dbReference type="PROSITE" id="PS50931"/>
    </source>
</evidence>
<dbReference type="GO" id="GO:0032993">
    <property type="term" value="C:protein-DNA complex"/>
    <property type="evidence" value="ECO:0007669"/>
    <property type="project" value="TreeGrafter"/>
</dbReference>
<accession>Q1IXP7</accession>
<dbReference type="KEGG" id="dge:Dgeo_1692"/>
<dbReference type="GO" id="GO:0003677">
    <property type="term" value="F:DNA binding"/>
    <property type="evidence" value="ECO:0007669"/>
    <property type="project" value="UniProtKB-KW"/>
</dbReference>
<sequence>MADRSLLPPGQVHSPAPSLAQLRALIAVVDAGGFGEAAAELGVSQSSLSEAVARLEALAGRPLLRRTPTGTLPTEAGIRALAHARAAVQAATDALLAAQEEGSLSGTLRVASLRSTATHLLPPALAAFRARHPGVAITVFDSEACGGGAQAVRAGRVDVGLIVSEDATDLRLLPLPPDEYLFVAPASRGQHPVSCAELAAQPLILPPQRDPCYQRVRGYLTARGVPLTQVMEVEQDSVTLSMVGHGLGVTVMPQLALLPLPPGLVALPLPEPLTRPLALAVLPHRAALPLLRAFSGVVLETVNRLKAPQGAGETLNPAPAASPLRSAPN</sequence>
<dbReference type="PROSITE" id="PS50931">
    <property type="entry name" value="HTH_LYSR"/>
    <property type="match status" value="1"/>
</dbReference>
<dbReference type="PANTHER" id="PTHR30346:SF28">
    <property type="entry name" value="HTH-TYPE TRANSCRIPTIONAL REGULATOR CYNR"/>
    <property type="match status" value="1"/>
</dbReference>
<evidence type="ECO:0000256" key="5">
    <source>
        <dbReference type="SAM" id="MobiDB-lite"/>
    </source>
</evidence>
<dbReference type="HOGENOM" id="CLU_039613_6_0_0"/>
<keyword evidence="3" id="KW-0238">DNA-binding</keyword>
<evidence type="ECO:0000256" key="3">
    <source>
        <dbReference type="ARBA" id="ARBA00023125"/>
    </source>
</evidence>
<feature type="domain" description="HTH lysR-type" evidence="6">
    <location>
        <begin position="17"/>
        <end position="74"/>
    </location>
</feature>
<dbReference type="AlphaFoldDB" id="Q1IXP7"/>
<dbReference type="Pfam" id="PF03466">
    <property type="entry name" value="LysR_substrate"/>
    <property type="match status" value="1"/>
</dbReference>
<gene>
    <name evidence="7" type="ordered locus">Dgeo_1692</name>
</gene>
<evidence type="ECO:0000256" key="1">
    <source>
        <dbReference type="ARBA" id="ARBA00009437"/>
    </source>
</evidence>
<organism evidence="7 8">
    <name type="scientific">Deinococcus geothermalis (strain DSM 11300 / CIP 105573 / AG-3a)</name>
    <dbReference type="NCBI Taxonomy" id="319795"/>
    <lineage>
        <taxon>Bacteria</taxon>
        <taxon>Thermotogati</taxon>
        <taxon>Deinococcota</taxon>
        <taxon>Deinococci</taxon>
        <taxon>Deinococcales</taxon>
        <taxon>Deinococcaceae</taxon>
        <taxon>Deinococcus</taxon>
    </lineage>
</organism>